<dbReference type="SUPFAM" id="SSF50022">
    <property type="entry name" value="ISP domain"/>
    <property type="match status" value="1"/>
</dbReference>
<dbReference type="EMBL" id="AM167904">
    <property type="protein sequence ID" value="CAJ48214.1"/>
    <property type="molecule type" value="Genomic_DNA"/>
</dbReference>
<accession>Q2KXS6</accession>
<dbReference type="GO" id="GO:0046872">
    <property type="term" value="F:metal ion binding"/>
    <property type="evidence" value="ECO:0007669"/>
    <property type="project" value="UniProtKB-KW"/>
</dbReference>
<feature type="domain" description="Rieske" evidence="7">
    <location>
        <begin position="48"/>
        <end position="151"/>
    </location>
</feature>
<evidence type="ECO:0000259" key="7">
    <source>
        <dbReference type="PROSITE" id="PS51296"/>
    </source>
</evidence>
<keyword evidence="1" id="KW-0001">2Fe-2S</keyword>
<dbReference type="GO" id="GO:0051537">
    <property type="term" value="F:2 iron, 2 sulfur cluster binding"/>
    <property type="evidence" value="ECO:0007669"/>
    <property type="project" value="UniProtKB-KW"/>
</dbReference>
<dbReference type="SUPFAM" id="SSF55961">
    <property type="entry name" value="Bet v1-like"/>
    <property type="match status" value="1"/>
</dbReference>
<dbReference type="PANTHER" id="PTHR21266">
    <property type="entry name" value="IRON-SULFUR DOMAIN CONTAINING PROTEIN"/>
    <property type="match status" value="1"/>
</dbReference>
<protein>
    <submittedName>
        <fullName evidence="8">Iron-sulphur containing oxygenase</fullName>
    </submittedName>
</protein>
<dbReference type="Proteomes" id="UP000001977">
    <property type="component" value="Chromosome"/>
</dbReference>
<dbReference type="PANTHER" id="PTHR21266:SF59">
    <property type="entry name" value="BLR4922 PROTEIN"/>
    <property type="match status" value="1"/>
</dbReference>
<gene>
    <name evidence="8" type="ordered locus">BAV0609</name>
</gene>
<dbReference type="AlphaFoldDB" id="Q2KXS6"/>
<keyword evidence="2" id="KW-0479">Metal-binding</keyword>
<evidence type="ECO:0000256" key="2">
    <source>
        <dbReference type="ARBA" id="ARBA00022723"/>
    </source>
</evidence>
<dbReference type="GO" id="GO:0016491">
    <property type="term" value="F:oxidoreductase activity"/>
    <property type="evidence" value="ECO:0007669"/>
    <property type="project" value="UniProtKB-KW"/>
</dbReference>
<keyword evidence="5" id="KW-0411">Iron-sulfur</keyword>
<reference evidence="8 9" key="1">
    <citation type="journal article" date="2006" name="J. Bacteriol.">
        <title>Comparison of the genome sequence of the poultry pathogen Bordetella avium with those of B. bronchiseptica, B. pertussis, and B. parapertussis reveals extensive diversity in surface structures associated with host interaction.</title>
        <authorList>
            <person name="Sebaihia M."/>
            <person name="Preston A."/>
            <person name="Maskell D.J."/>
            <person name="Kuzmiak H."/>
            <person name="Connell T.D."/>
            <person name="King N.D."/>
            <person name="Orndorff P.E."/>
            <person name="Miyamoto D.M."/>
            <person name="Thomson N.R."/>
            <person name="Harris D."/>
            <person name="Goble A."/>
            <person name="Lord A."/>
            <person name="Murphy L."/>
            <person name="Quail M.A."/>
            <person name="Rutter S."/>
            <person name="Squares R."/>
            <person name="Squares S."/>
            <person name="Woodward J."/>
            <person name="Parkhill J."/>
            <person name="Temple L.M."/>
        </authorList>
    </citation>
    <scope>NUCLEOTIDE SEQUENCE [LARGE SCALE GENOMIC DNA]</scope>
    <source>
        <strain evidence="8 9">197N</strain>
    </source>
</reference>
<evidence type="ECO:0000256" key="6">
    <source>
        <dbReference type="SAM" id="MobiDB-lite"/>
    </source>
</evidence>
<dbReference type="Gene3D" id="2.102.10.10">
    <property type="entry name" value="Rieske [2Fe-2S] iron-sulphur domain"/>
    <property type="match status" value="1"/>
</dbReference>
<evidence type="ECO:0000313" key="8">
    <source>
        <dbReference type="EMBL" id="CAJ48214.1"/>
    </source>
</evidence>
<sequence length="408" mass="46204">MTALLPRHHQETNMNALDERRQERARQFQRLTQCDRDSDMGKLLRKFWQPIALSESIELNAAIPVKALGEELTLYRGASGALHLVGGRCAHRRTLLHTGWVVGEEIRCIYHGWQFDSSGACVHRPAEGDTGMPRTKIAGYPVREYLGLVFAYLGEGDAPEFDLPRKPQAEQAGAVVANGMERWDNNWFQQVENSMDAVHVSFVHMALTVGAFGKAVTTSIPELSYEETAAGIRQTARRAKDNVRQSDWTFPNNNHITVPGLTPEDPWLDVFVWMLPNDELNTTRFMIYSLPPGASEASKTRFRAYFAKYGKYDPAAHHDELFGSRVWKNPEDTFVGLTAAQDYLSIRGQERITKREDEILGRSDLGIVTLRKLFWRELDLLRDGKETKQWVSLDEAVELPHQPGAIEG</sequence>
<dbReference type="STRING" id="360910.BAV0609"/>
<evidence type="ECO:0000256" key="4">
    <source>
        <dbReference type="ARBA" id="ARBA00023004"/>
    </source>
</evidence>
<keyword evidence="9" id="KW-1185">Reference proteome</keyword>
<evidence type="ECO:0000256" key="5">
    <source>
        <dbReference type="ARBA" id="ARBA00023014"/>
    </source>
</evidence>
<dbReference type="InterPro" id="IPR036922">
    <property type="entry name" value="Rieske_2Fe-2S_sf"/>
</dbReference>
<dbReference type="PROSITE" id="PS51296">
    <property type="entry name" value="RIESKE"/>
    <property type="match status" value="1"/>
</dbReference>
<evidence type="ECO:0000256" key="1">
    <source>
        <dbReference type="ARBA" id="ARBA00022714"/>
    </source>
</evidence>
<keyword evidence="3" id="KW-0560">Oxidoreductase</keyword>
<dbReference type="eggNOG" id="COG4638">
    <property type="taxonomic scope" value="Bacteria"/>
</dbReference>
<dbReference type="HOGENOM" id="CLU_039484_2_1_4"/>
<evidence type="ECO:0000256" key="3">
    <source>
        <dbReference type="ARBA" id="ARBA00023002"/>
    </source>
</evidence>
<dbReference type="InterPro" id="IPR017941">
    <property type="entry name" value="Rieske_2Fe-2S"/>
</dbReference>
<dbReference type="KEGG" id="bav:BAV0609"/>
<name>Q2KXS6_BORA1</name>
<feature type="region of interest" description="Disordered" evidence="6">
    <location>
        <begin position="1"/>
        <end position="21"/>
    </location>
</feature>
<dbReference type="Pfam" id="PF00355">
    <property type="entry name" value="Rieske"/>
    <property type="match status" value="1"/>
</dbReference>
<proteinExistence type="predicted"/>
<organism evidence="8 9">
    <name type="scientific">Bordetella avium (strain 197N)</name>
    <dbReference type="NCBI Taxonomy" id="360910"/>
    <lineage>
        <taxon>Bacteria</taxon>
        <taxon>Pseudomonadati</taxon>
        <taxon>Pseudomonadota</taxon>
        <taxon>Betaproteobacteria</taxon>
        <taxon>Burkholderiales</taxon>
        <taxon>Alcaligenaceae</taxon>
        <taxon>Bordetella</taxon>
    </lineage>
</organism>
<dbReference type="InterPro" id="IPR050584">
    <property type="entry name" value="Cholesterol_7-desaturase"/>
</dbReference>
<keyword evidence="4" id="KW-0408">Iron</keyword>
<evidence type="ECO:0000313" key="9">
    <source>
        <dbReference type="Proteomes" id="UP000001977"/>
    </source>
</evidence>